<dbReference type="RefSeq" id="WP_377284365.1">
    <property type="nucleotide sequence ID" value="NZ_JBHRSI010000015.1"/>
</dbReference>
<organism evidence="2 3">
    <name type="scientific">Phenylobacterium terrae</name>
    <dbReference type="NCBI Taxonomy" id="2665495"/>
    <lineage>
        <taxon>Bacteria</taxon>
        <taxon>Pseudomonadati</taxon>
        <taxon>Pseudomonadota</taxon>
        <taxon>Alphaproteobacteria</taxon>
        <taxon>Caulobacterales</taxon>
        <taxon>Caulobacteraceae</taxon>
        <taxon>Phenylobacterium</taxon>
    </lineage>
</organism>
<dbReference type="Gene3D" id="3.40.50.10540">
    <property type="entry name" value="Crotonobetainyl-coa:carnitine coa-transferase, domain 1"/>
    <property type="match status" value="1"/>
</dbReference>
<dbReference type="InterPro" id="IPR044855">
    <property type="entry name" value="CoA-Trfase_III_dom3_sf"/>
</dbReference>
<dbReference type="PANTHER" id="PTHR48207:SF4">
    <property type="entry name" value="BLL6097 PROTEIN"/>
    <property type="match status" value="1"/>
</dbReference>
<keyword evidence="3" id="KW-1185">Reference proteome</keyword>
<dbReference type="Proteomes" id="UP001597237">
    <property type="component" value="Unassembled WGS sequence"/>
</dbReference>
<dbReference type="GO" id="GO:0016740">
    <property type="term" value="F:transferase activity"/>
    <property type="evidence" value="ECO:0007669"/>
    <property type="project" value="UniProtKB-KW"/>
</dbReference>
<dbReference type="EMBL" id="JBHUEY010000001">
    <property type="protein sequence ID" value="MFD1783221.1"/>
    <property type="molecule type" value="Genomic_DNA"/>
</dbReference>
<keyword evidence="1 2" id="KW-0808">Transferase</keyword>
<reference evidence="3" key="1">
    <citation type="journal article" date="2019" name="Int. J. Syst. Evol. Microbiol.">
        <title>The Global Catalogue of Microorganisms (GCM) 10K type strain sequencing project: providing services to taxonomists for standard genome sequencing and annotation.</title>
        <authorList>
            <consortium name="The Broad Institute Genomics Platform"/>
            <consortium name="The Broad Institute Genome Sequencing Center for Infectious Disease"/>
            <person name="Wu L."/>
            <person name="Ma J."/>
        </authorList>
    </citation>
    <scope>NUCLEOTIDE SEQUENCE [LARGE SCALE GENOMIC DNA]</scope>
    <source>
        <strain evidence="3">DFY28</strain>
    </source>
</reference>
<evidence type="ECO:0000313" key="3">
    <source>
        <dbReference type="Proteomes" id="UP001597237"/>
    </source>
</evidence>
<dbReference type="SUPFAM" id="SSF89796">
    <property type="entry name" value="CoA-transferase family III (CaiB/BaiF)"/>
    <property type="match status" value="1"/>
</dbReference>
<dbReference type="PANTHER" id="PTHR48207">
    <property type="entry name" value="SUCCINATE--HYDROXYMETHYLGLUTARATE COA-TRANSFERASE"/>
    <property type="match status" value="1"/>
</dbReference>
<name>A0ABW4MZZ4_9CAUL</name>
<protein>
    <submittedName>
        <fullName evidence="2">CaiB/BaiF CoA transferase family protein</fullName>
    </submittedName>
</protein>
<dbReference type="InterPro" id="IPR050483">
    <property type="entry name" value="CoA-transferase_III_domain"/>
</dbReference>
<accession>A0ABW4MZZ4</accession>
<gene>
    <name evidence="2" type="ORF">ACFSC0_07430</name>
</gene>
<proteinExistence type="predicted"/>
<evidence type="ECO:0000256" key="1">
    <source>
        <dbReference type="ARBA" id="ARBA00022679"/>
    </source>
</evidence>
<comment type="caution">
    <text evidence="2">The sequence shown here is derived from an EMBL/GenBank/DDBJ whole genome shotgun (WGS) entry which is preliminary data.</text>
</comment>
<evidence type="ECO:0000313" key="2">
    <source>
        <dbReference type="EMBL" id="MFD1783221.1"/>
    </source>
</evidence>
<dbReference type="InterPro" id="IPR003673">
    <property type="entry name" value="CoA-Trfase_fam_III"/>
</dbReference>
<sequence length="394" mass="41862">MASPLAGLTVLDCTHVIAGAWCSLLLADLGADVIKIEPLEGETTRGHPKARFKAFDYVNRNKRSLAVDLSKPEGQAVIKRLAKSADIFVENYRPGALDRMGLGYAQLSAENPALIYASVSGFGLTGPYRDRGGFDLIAQAMSGIMSFTGEVGSTKPTAAGVPLSDLNAGVFAALGVLAALHHREKTGEGQHVETSLLESAIAYTVWETGLHLSTGEVARPNGSRHRLAAPYEALKTADGHVVVGVNNDRLWARFCQALGDPALKDDPQFADGRSRVINRDALAERIEKVLAGATTEEWMARFEAVGVPSGPINTIDKALTDPHIQARGLLAEVEGRKFTRTPLQFSKTPVEVKRGPPPLGSSSRQVLAEAGLAEDEIEKLVASGVIGAGEEVKA</sequence>
<dbReference type="Gene3D" id="3.30.1540.10">
    <property type="entry name" value="formyl-coa transferase, domain 3"/>
    <property type="match status" value="1"/>
</dbReference>
<dbReference type="InterPro" id="IPR023606">
    <property type="entry name" value="CoA-Trfase_III_dom_1_sf"/>
</dbReference>
<dbReference type="Pfam" id="PF02515">
    <property type="entry name" value="CoA_transf_3"/>
    <property type="match status" value="1"/>
</dbReference>